<proteinExistence type="inferred from homology"/>
<comment type="similarity">
    <text evidence="2">Belongs to the threonine aldolase family.</text>
</comment>
<dbReference type="GO" id="GO:0006520">
    <property type="term" value="P:amino acid metabolic process"/>
    <property type="evidence" value="ECO:0007669"/>
    <property type="project" value="InterPro"/>
</dbReference>
<dbReference type="InterPro" id="IPR015422">
    <property type="entry name" value="PyrdxlP-dep_Trfase_small"/>
</dbReference>
<dbReference type="GO" id="GO:0016829">
    <property type="term" value="F:lyase activity"/>
    <property type="evidence" value="ECO:0007669"/>
    <property type="project" value="InterPro"/>
</dbReference>
<organism evidence="5">
    <name type="scientific">gut metagenome</name>
    <dbReference type="NCBI Taxonomy" id="749906"/>
    <lineage>
        <taxon>unclassified sequences</taxon>
        <taxon>metagenomes</taxon>
        <taxon>organismal metagenomes</taxon>
    </lineage>
</organism>
<dbReference type="Pfam" id="PF01212">
    <property type="entry name" value="Beta_elim_lyase"/>
    <property type="match status" value="1"/>
</dbReference>
<evidence type="ECO:0000256" key="3">
    <source>
        <dbReference type="ARBA" id="ARBA00022898"/>
    </source>
</evidence>
<gene>
    <name evidence="5" type="ORF">EVA_04818</name>
</gene>
<comment type="caution">
    <text evidence="5">The sequence shown here is derived from an EMBL/GenBank/DDBJ whole genome shotgun (WGS) entry which is preliminary data.</text>
</comment>
<comment type="cofactor">
    <cofactor evidence="1">
        <name>pyridoxal 5'-phosphate</name>
        <dbReference type="ChEBI" id="CHEBI:597326"/>
    </cofactor>
</comment>
<reference evidence="5" key="1">
    <citation type="journal article" date="2012" name="PLoS ONE">
        <title>Gene sets for utilization of primary and secondary nutrition supplies in the distal gut of endangered iberian lynx.</title>
        <authorList>
            <person name="Alcaide M."/>
            <person name="Messina E."/>
            <person name="Richter M."/>
            <person name="Bargiela R."/>
            <person name="Peplies J."/>
            <person name="Huws S.A."/>
            <person name="Newbold C.J."/>
            <person name="Golyshin P.N."/>
            <person name="Simon M.A."/>
            <person name="Lopez G."/>
            <person name="Yakimov M.M."/>
            <person name="Ferrer M."/>
        </authorList>
    </citation>
    <scope>NUCLEOTIDE SEQUENCE</scope>
</reference>
<dbReference type="EMBL" id="AMCI01000984">
    <property type="protein sequence ID" value="EJX07064.1"/>
    <property type="molecule type" value="Genomic_DNA"/>
</dbReference>
<dbReference type="SUPFAM" id="SSF53383">
    <property type="entry name" value="PLP-dependent transferases"/>
    <property type="match status" value="1"/>
</dbReference>
<accession>J9GIS9</accession>
<dbReference type="Gene3D" id="3.40.640.10">
    <property type="entry name" value="Type I PLP-dependent aspartate aminotransferase-like (Major domain)"/>
    <property type="match status" value="1"/>
</dbReference>
<dbReference type="AlphaFoldDB" id="J9GIS9"/>
<dbReference type="InterPro" id="IPR001597">
    <property type="entry name" value="ArAA_b-elim_lyase/Thr_aldolase"/>
</dbReference>
<evidence type="ECO:0000256" key="2">
    <source>
        <dbReference type="ARBA" id="ARBA00006966"/>
    </source>
</evidence>
<dbReference type="PANTHER" id="PTHR48097:SF5">
    <property type="entry name" value="LOW SPECIFICITY L-THREONINE ALDOLASE"/>
    <property type="match status" value="1"/>
</dbReference>
<dbReference type="Gene3D" id="3.90.1150.10">
    <property type="entry name" value="Aspartate Aminotransferase, domain 1"/>
    <property type="match status" value="1"/>
</dbReference>
<name>J9GIS9_9ZZZZ</name>
<evidence type="ECO:0000259" key="4">
    <source>
        <dbReference type="Pfam" id="PF01212"/>
    </source>
</evidence>
<keyword evidence="3" id="KW-0663">Pyridoxal phosphate</keyword>
<evidence type="ECO:0000313" key="5">
    <source>
        <dbReference type="EMBL" id="EJX07064.1"/>
    </source>
</evidence>
<feature type="domain" description="Aromatic amino acid beta-eliminating lyase/threonine aldolase" evidence="4">
    <location>
        <begin position="14"/>
        <end position="287"/>
    </location>
</feature>
<dbReference type="InterPro" id="IPR015421">
    <property type="entry name" value="PyrdxlP-dep_Trfase_major"/>
</dbReference>
<sequence length="345" mass="39053">MIQFQCDYNEGAHPSILKRLMETNMEQTVGYSEDSYCEHARQLIREACHLSEAAVHFLVGGTQTNTTVIAHILRPHQGVIAADSGHINVHETGAIEHTGHKVLALPSRQGKLTARQVADTIEAHRKDDSFEHMVQPGMIYISFPTEVGTLYSRQELEELYHTCQHYSIPLFVDGARLGYGLCSPENDITLTDLAHLCDVFYIGGTKVGALFGEALVITNTRWQTDFRYSLKQHGGMLAKGRLLGLQFETLFTDDLYLKISQNAIHQALRIKEALSNLGYSFFMESSTNQQFPIFPDEILVKLKQEFLFTFWEKTDEHHTAVRICTSWATTEENTNRLITALQMSK</sequence>
<dbReference type="InterPro" id="IPR015424">
    <property type="entry name" value="PyrdxlP-dep_Trfase"/>
</dbReference>
<dbReference type="PANTHER" id="PTHR48097">
    <property type="entry name" value="L-THREONINE ALDOLASE-RELATED"/>
    <property type="match status" value="1"/>
</dbReference>
<protein>
    <submittedName>
        <fullName evidence="5">Low specificity L-threonine aldolase</fullName>
    </submittedName>
</protein>
<evidence type="ECO:0000256" key="1">
    <source>
        <dbReference type="ARBA" id="ARBA00001933"/>
    </source>
</evidence>